<dbReference type="FunFam" id="2.60.120.330:FF:000006">
    <property type="entry name" value="2-oxoglutarate-Fe(II) type oxidoreductase hxnY"/>
    <property type="match status" value="1"/>
</dbReference>
<dbReference type="PRINTS" id="PR00682">
    <property type="entry name" value="IPNSYNTHASE"/>
</dbReference>
<dbReference type="InterPro" id="IPR027443">
    <property type="entry name" value="IPNS-like_sf"/>
</dbReference>
<dbReference type="GO" id="GO:0046872">
    <property type="term" value="F:metal ion binding"/>
    <property type="evidence" value="ECO:0007669"/>
    <property type="project" value="UniProtKB-KW"/>
</dbReference>
<evidence type="ECO:0000256" key="2">
    <source>
        <dbReference type="ARBA" id="ARBA00022723"/>
    </source>
</evidence>
<name>A0A1D6PMP5_MAIZE</name>
<evidence type="ECO:0000313" key="6">
    <source>
        <dbReference type="EMBL" id="AQL10347.1"/>
    </source>
</evidence>
<gene>
    <name evidence="6" type="ORF">ZEAMMB73_Zm00001d048562</name>
</gene>
<dbReference type="AlphaFoldDB" id="A0A1D6PMP5"/>
<keyword evidence="4 5" id="KW-0408">Iron</keyword>
<dbReference type="InterPro" id="IPR026992">
    <property type="entry name" value="DIOX_N"/>
</dbReference>
<accession>A0A1D6PMP5</accession>
<evidence type="ECO:0000256" key="4">
    <source>
        <dbReference type="ARBA" id="ARBA00023004"/>
    </source>
</evidence>
<keyword evidence="3 5" id="KW-0560">Oxidoreductase</keyword>
<evidence type="ECO:0000256" key="3">
    <source>
        <dbReference type="ARBA" id="ARBA00023002"/>
    </source>
</evidence>
<reference evidence="6" key="1">
    <citation type="submission" date="2015-12" db="EMBL/GenBank/DDBJ databases">
        <title>Update maize B73 reference genome by single molecule sequencing technologies.</title>
        <authorList>
            <consortium name="Maize Genome Sequencing Project"/>
            <person name="Ware D."/>
        </authorList>
    </citation>
    <scope>NUCLEOTIDE SEQUENCE</scope>
    <source>
        <tissue evidence="6">Seedling</tissue>
    </source>
</reference>
<dbReference type="InterPro" id="IPR044861">
    <property type="entry name" value="IPNS-like_FE2OG_OXY"/>
</dbReference>
<dbReference type="Pfam" id="PF14226">
    <property type="entry name" value="DIOX_N"/>
    <property type="match status" value="1"/>
</dbReference>
<dbReference type="Gene3D" id="2.60.120.330">
    <property type="entry name" value="B-lactam Antibiotic, Isopenicillin N Synthase, Chain"/>
    <property type="match status" value="1"/>
</dbReference>
<keyword evidence="2 5" id="KW-0479">Metal-binding</keyword>
<dbReference type="PANTHER" id="PTHR10209">
    <property type="entry name" value="OXIDOREDUCTASE, 2OG-FE II OXYGENASE FAMILY PROTEIN"/>
    <property type="match status" value="1"/>
</dbReference>
<organism evidence="6">
    <name type="scientific">Zea mays</name>
    <name type="common">Maize</name>
    <dbReference type="NCBI Taxonomy" id="4577"/>
    <lineage>
        <taxon>Eukaryota</taxon>
        <taxon>Viridiplantae</taxon>
        <taxon>Streptophyta</taxon>
        <taxon>Embryophyta</taxon>
        <taxon>Tracheophyta</taxon>
        <taxon>Spermatophyta</taxon>
        <taxon>Magnoliopsida</taxon>
        <taxon>Liliopsida</taxon>
        <taxon>Poales</taxon>
        <taxon>Poaceae</taxon>
        <taxon>PACMAD clade</taxon>
        <taxon>Panicoideae</taxon>
        <taxon>Andropogonodae</taxon>
        <taxon>Andropogoneae</taxon>
        <taxon>Tripsacinae</taxon>
        <taxon>Zea</taxon>
    </lineage>
</organism>
<dbReference type="EMBL" id="CM000785">
    <property type="protein sequence ID" value="AQL10347.1"/>
    <property type="molecule type" value="Genomic_DNA"/>
</dbReference>
<dbReference type="eggNOG" id="KOG0143">
    <property type="taxonomic scope" value="Eukaryota"/>
</dbReference>
<dbReference type="ExpressionAtlas" id="A0A1D6PMP5">
    <property type="expression patterns" value="baseline and differential"/>
</dbReference>
<dbReference type="PANTHER" id="PTHR10209:SF590">
    <property type="entry name" value="2-OXOGLUTARATE (2OG) AND FE(II)-DEPENDENT OXYGENASE SUPERFAMILY PROTEIN"/>
    <property type="match status" value="1"/>
</dbReference>
<dbReference type="PROSITE" id="PS51471">
    <property type="entry name" value="FE2OG_OXY"/>
    <property type="match status" value="1"/>
</dbReference>
<comment type="similarity">
    <text evidence="1 5">Belongs to the iron/ascorbate-dependent oxidoreductase family.</text>
</comment>
<sequence>MAGSLHLPVVDLALPDLRAAAESIRQACVEHGFFYVTNHGVDRGLLEAVFAESKRFFDLPMEDKMALLRGANHRGYTPPYAEKLDASSQFVGDLKESFYIGPLDDGDMHNDVNQWPSEERLPSWKETMKLYFAAVLDTGTRILSLVALGLDLDADFFHKIGALKCPSTFLRLLHYPGEVHESDSGNYGASAHSDYGMITLLVTDGTPGLQICREKDRNPQLWEDVHHIDGALIINIGDLLERWTNCAFRSTLHRVVAIGKERYSVAFFLDPNPDTLVQCLESCCSEACPPRFPPIKRLKIVFKKGGAMYVSWISMSPLPLVSGGVHFLDHASSGSKQASIRAIPAAQFPIVPCSKSLCKSLLP</sequence>
<dbReference type="InterPro" id="IPR005123">
    <property type="entry name" value="Oxoglu/Fe-dep_dioxygenase_dom"/>
</dbReference>
<dbReference type="GO" id="GO:0051213">
    <property type="term" value="F:dioxygenase activity"/>
    <property type="evidence" value="ECO:0007669"/>
    <property type="project" value="UniProtKB-ARBA"/>
</dbReference>
<dbReference type="OMA" id="WHRGYSG"/>
<dbReference type="SUPFAM" id="SSF51197">
    <property type="entry name" value="Clavaminate synthase-like"/>
    <property type="match status" value="1"/>
</dbReference>
<proteinExistence type="inferred from homology"/>
<dbReference type="Pfam" id="PF03171">
    <property type="entry name" value="2OG-FeII_Oxy"/>
    <property type="match status" value="1"/>
</dbReference>
<evidence type="ECO:0000256" key="5">
    <source>
        <dbReference type="RuleBase" id="RU003682"/>
    </source>
</evidence>
<evidence type="ECO:0000256" key="1">
    <source>
        <dbReference type="ARBA" id="ARBA00008056"/>
    </source>
</evidence>
<protein>
    <submittedName>
        <fullName evidence="6">2-oxoglutarate (2OG) and Fe(II)-dependent oxygenase superfamily protein</fullName>
    </submittedName>
</protein>
<dbReference type="PaxDb" id="4577-GRMZM2G175797_P02"/>